<dbReference type="PANTHER" id="PTHR15599:SF1">
    <property type="entry name" value="RADIAL SPOKE HEAD 14 HOMOLOG"/>
    <property type="match status" value="1"/>
</dbReference>
<dbReference type="Ensembl" id="ENSSFOT00015060775.1">
    <property type="protein sequence ID" value="ENSSFOP00015040161.1"/>
    <property type="gene ID" value="ENSSFOG00015027892.1"/>
</dbReference>
<dbReference type="PANTHER" id="PTHR15599">
    <property type="entry name" value="RTDR1"/>
    <property type="match status" value="1"/>
</dbReference>
<dbReference type="InterPro" id="IPR042856">
    <property type="entry name" value="RSP14"/>
</dbReference>
<dbReference type="GeneTree" id="ENSGT00500000044989"/>
<keyword evidence="3" id="KW-1185">Reference proteome</keyword>
<dbReference type="KEGG" id="sfm:108938599"/>
<evidence type="ECO:0000256" key="1">
    <source>
        <dbReference type="PROSITE-ProRule" id="PRU00259"/>
    </source>
</evidence>
<sequence>MTSARISMELPPCIDSSRAPLAFGTRALPQLTEQLDDPEPVTRRRVLAALCDLVHDPEKAFEAISSGCLEKLKALLQDADNTVRVKTTEVLYLLAAYNLGRGAVLKHDVVALLSDMLDEPVDACRKNVHRVLELLAQFPAGADCVLSLGLVPRLVMKLSEEQEEIQALILATLSSCTWVDALPALASNGVSVLRDLLSHPSSNIRCAATRAMVAISVPAEGKLKVCNEDVLPVLVELLSDSDPGVKANAAGTIMNTAIITKGKLQAIKSGAIPPLLALVDSEDTAVCANALRALTTLAEVPSARLELLKHVSLLETHLDHPTSIISRAAATAVRVITWQP</sequence>
<dbReference type="PROSITE" id="PS50176">
    <property type="entry name" value="ARM_REPEAT"/>
    <property type="match status" value="1"/>
</dbReference>
<dbReference type="OrthoDB" id="409644at2759"/>
<protein>
    <submittedName>
        <fullName evidence="2">Radial spoke head 14 homolog</fullName>
    </submittedName>
</protein>
<dbReference type="Gene3D" id="1.25.10.10">
    <property type="entry name" value="Leucine-rich Repeat Variant"/>
    <property type="match status" value="2"/>
</dbReference>
<gene>
    <name evidence="2" type="primary">RSPH14</name>
    <name evidence="2" type="synonym">rsph14</name>
</gene>
<reference evidence="2 3" key="1">
    <citation type="submission" date="2019-04" db="EMBL/GenBank/DDBJ databases">
        <authorList>
            <consortium name="Wellcome Sanger Institute Data Sharing"/>
        </authorList>
    </citation>
    <scope>NUCLEOTIDE SEQUENCE [LARGE SCALE GENOMIC DNA]</scope>
</reference>
<name>A0A8C9SZV1_SCLFO</name>
<reference evidence="2" key="3">
    <citation type="submission" date="2025-09" db="UniProtKB">
        <authorList>
            <consortium name="Ensembl"/>
        </authorList>
    </citation>
    <scope>IDENTIFICATION</scope>
</reference>
<dbReference type="Pfam" id="PF00514">
    <property type="entry name" value="Arm"/>
    <property type="match status" value="1"/>
</dbReference>
<dbReference type="SMART" id="SM00185">
    <property type="entry name" value="ARM"/>
    <property type="match status" value="5"/>
</dbReference>
<dbReference type="Pfam" id="PF13646">
    <property type="entry name" value="HEAT_2"/>
    <property type="match status" value="1"/>
</dbReference>
<reference evidence="2" key="2">
    <citation type="submission" date="2025-08" db="UniProtKB">
        <authorList>
            <consortium name="Ensembl"/>
        </authorList>
    </citation>
    <scope>IDENTIFICATION</scope>
</reference>
<dbReference type="InterPro" id="IPR011989">
    <property type="entry name" value="ARM-like"/>
</dbReference>
<dbReference type="GeneID" id="108938599"/>
<evidence type="ECO:0000313" key="3">
    <source>
        <dbReference type="Proteomes" id="UP000694397"/>
    </source>
</evidence>
<organism evidence="2 3">
    <name type="scientific">Scleropages formosus</name>
    <name type="common">Asian bonytongue</name>
    <name type="synonym">Osteoglossum formosum</name>
    <dbReference type="NCBI Taxonomy" id="113540"/>
    <lineage>
        <taxon>Eukaryota</taxon>
        <taxon>Metazoa</taxon>
        <taxon>Chordata</taxon>
        <taxon>Craniata</taxon>
        <taxon>Vertebrata</taxon>
        <taxon>Euteleostomi</taxon>
        <taxon>Actinopterygii</taxon>
        <taxon>Neopterygii</taxon>
        <taxon>Teleostei</taxon>
        <taxon>Osteoglossocephala</taxon>
        <taxon>Osteoglossomorpha</taxon>
        <taxon>Osteoglossiformes</taxon>
        <taxon>Osteoglossidae</taxon>
        <taxon>Scleropages</taxon>
    </lineage>
</organism>
<dbReference type="CTD" id="27156"/>
<dbReference type="SUPFAM" id="SSF48371">
    <property type="entry name" value="ARM repeat"/>
    <property type="match status" value="1"/>
</dbReference>
<accession>A0A8C9SZV1</accession>
<dbReference type="InterPro" id="IPR000225">
    <property type="entry name" value="Armadillo"/>
</dbReference>
<dbReference type="RefSeq" id="XP_018614817.1">
    <property type="nucleotide sequence ID" value="XM_018759301.2"/>
</dbReference>
<feature type="repeat" description="ARM" evidence="1">
    <location>
        <begin position="229"/>
        <end position="271"/>
    </location>
</feature>
<dbReference type="AlphaFoldDB" id="A0A8C9SZV1"/>
<dbReference type="Proteomes" id="UP000694397">
    <property type="component" value="Chromosome 17"/>
</dbReference>
<evidence type="ECO:0000313" key="2">
    <source>
        <dbReference type="Ensembl" id="ENSSFOP00015040161.1"/>
    </source>
</evidence>
<proteinExistence type="predicted"/>
<dbReference type="InterPro" id="IPR016024">
    <property type="entry name" value="ARM-type_fold"/>
</dbReference>